<reference evidence="1" key="1">
    <citation type="submission" date="2020-10" db="EMBL/GenBank/DDBJ databases">
        <authorList>
            <person name="Castelo-Branco R."/>
            <person name="Eusebio N."/>
            <person name="Adriana R."/>
            <person name="Vieira A."/>
            <person name="Brugerolle De Fraissinette N."/>
            <person name="Rezende De Castro R."/>
            <person name="Schneider M.P."/>
            <person name="Vasconcelos V."/>
            <person name="Leao P.N."/>
        </authorList>
    </citation>
    <scope>NUCLEOTIDE SEQUENCE</scope>
    <source>
        <strain evidence="1">LEGE 07157</strain>
    </source>
</reference>
<comment type="caution">
    <text evidence="1">The sequence shown here is derived from an EMBL/GenBank/DDBJ whole genome shotgun (WGS) entry which is preliminary data.</text>
</comment>
<sequence length="52" mass="5824">MKLNTGNLGLGFTLVWREFLNRLRILRVGAIAKTEPPQPPSFVTLTLNTKTV</sequence>
<protein>
    <submittedName>
        <fullName evidence="1">Uncharacterized protein</fullName>
    </submittedName>
</protein>
<evidence type="ECO:0000313" key="1">
    <source>
        <dbReference type="EMBL" id="MBE9117740.1"/>
    </source>
</evidence>
<accession>A0A8J7DYX4</accession>
<dbReference type="RefSeq" id="WP_194030825.1">
    <property type="nucleotide sequence ID" value="NZ_JADEWZ010000029.1"/>
</dbReference>
<gene>
    <name evidence="1" type="ORF">IQ249_17725</name>
</gene>
<dbReference type="EMBL" id="JADEWZ010000029">
    <property type="protein sequence ID" value="MBE9117740.1"/>
    <property type="molecule type" value="Genomic_DNA"/>
</dbReference>
<organism evidence="1 2">
    <name type="scientific">Lusitaniella coriacea LEGE 07157</name>
    <dbReference type="NCBI Taxonomy" id="945747"/>
    <lineage>
        <taxon>Bacteria</taxon>
        <taxon>Bacillati</taxon>
        <taxon>Cyanobacteriota</taxon>
        <taxon>Cyanophyceae</taxon>
        <taxon>Spirulinales</taxon>
        <taxon>Lusitaniellaceae</taxon>
        <taxon>Lusitaniella</taxon>
    </lineage>
</organism>
<dbReference type="AlphaFoldDB" id="A0A8J7DYX4"/>
<keyword evidence="2" id="KW-1185">Reference proteome</keyword>
<dbReference type="Proteomes" id="UP000654482">
    <property type="component" value="Unassembled WGS sequence"/>
</dbReference>
<proteinExistence type="predicted"/>
<evidence type="ECO:0000313" key="2">
    <source>
        <dbReference type="Proteomes" id="UP000654482"/>
    </source>
</evidence>
<name>A0A8J7DYX4_9CYAN</name>